<reference evidence="2 3" key="2">
    <citation type="journal article" date="2018" name="New Phytol.">
        <title>High intraspecific genome diversity in the model arbuscular mycorrhizal symbiont Rhizophagus irregularis.</title>
        <authorList>
            <person name="Chen E.C.H."/>
            <person name="Morin E."/>
            <person name="Beaudet D."/>
            <person name="Noel J."/>
            <person name="Yildirir G."/>
            <person name="Ndikumana S."/>
            <person name="Charron P."/>
            <person name="St-Onge C."/>
            <person name="Giorgi J."/>
            <person name="Kruger M."/>
            <person name="Marton T."/>
            <person name="Ropars J."/>
            <person name="Grigoriev I.V."/>
            <person name="Hainaut M."/>
            <person name="Henrissat B."/>
            <person name="Roux C."/>
            <person name="Martin F."/>
            <person name="Corradi N."/>
        </authorList>
    </citation>
    <scope>NUCLEOTIDE SEQUENCE [LARGE SCALE GENOMIC DNA]</scope>
    <source>
        <strain evidence="2 3">DAOM 197198</strain>
    </source>
</reference>
<dbReference type="VEuPathDB" id="FungiDB:RhiirFUN_005633"/>
<dbReference type="EMBL" id="AUPC02000079">
    <property type="protein sequence ID" value="POG73729.1"/>
    <property type="molecule type" value="Genomic_DNA"/>
</dbReference>
<evidence type="ECO:0000313" key="3">
    <source>
        <dbReference type="Proteomes" id="UP000018888"/>
    </source>
</evidence>
<comment type="caution">
    <text evidence="2">The sequence shown here is derived from an EMBL/GenBank/DDBJ whole genome shotgun (WGS) entry which is preliminary data.</text>
</comment>
<gene>
    <name evidence="2" type="ORF">GLOIN_2v1476670</name>
</gene>
<protein>
    <submittedName>
        <fullName evidence="2">Uncharacterized protein</fullName>
    </submittedName>
</protein>
<dbReference type="AlphaFoldDB" id="A0A2P4Q7X2"/>
<proteinExistence type="predicted"/>
<sequence length="257" mass="27937">MYLHTLTEVKRDHDKDPHTHTLLEVGGKYVKWVVIFLIIGGFRVNLGQYDVINAKEVEAKELVVELTPSLENIAYFTADDADDADGIFNADNTNDDNCDDADDKKNSDEDEEILYDFFDLFLEGVELANEDFETYKSLVWNKNKQTVTWHSCVSGESSFLNLDLGTRLQLGIGFGLFREGGSRGGSGNGSNGDSSGDKSDSNKNGCGGGSNGGVPDNKSGIYESSSENRGDSKAPSNSNEHSFGGGYNEGSTDRLEA</sequence>
<reference evidence="2 3" key="1">
    <citation type="journal article" date="2013" name="Proc. Natl. Acad. Sci. U.S.A.">
        <title>Genome of an arbuscular mycorrhizal fungus provides insight into the oldest plant symbiosis.</title>
        <authorList>
            <person name="Tisserant E."/>
            <person name="Malbreil M."/>
            <person name="Kuo A."/>
            <person name="Kohler A."/>
            <person name="Symeonidi A."/>
            <person name="Balestrini R."/>
            <person name="Charron P."/>
            <person name="Duensing N."/>
            <person name="Frei Dit Frey N."/>
            <person name="Gianinazzi-Pearson V."/>
            <person name="Gilbert L.B."/>
            <person name="Handa Y."/>
            <person name="Herr J.R."/>
            <person name="Hijri M."/>
            <person name="Koul R."/>
            <person name="Kawaguchi M."/>
            <person name="Krajinski F."/>
            <person name="Lammers P.J."/>
            <person name="Masclaux F.G."/>
            <person name="Murat C."/>
            <person name="Morin E."/>
            <person name="Ndikumana S."/>
            <person name="Pagni M."/>
            <person name="Petitpierre D."/>
            <person name="Requena N."/>
            <person name="Rosikiewicz P."/>
            <person name="Riley R."/>
            <person name="Saito K."/>
            <person name="San Clemente H."/>
            <person name="Shapiro H."/>
            <person name="van Tuinen D."/>
            <person name="Becard G."/>
            <person name="Bonfante P."/>
            <person name="Paszkowski U."/>
            <person name="Shachar-Hill Y.Y."/>
            <person name="Tuskan G.A."/>
            <person name="Young P.W."/>
            <person name="Sanders I.R."/>
            <person name="Henrissat B."/>
            <person name="Rensing S.A."/>
            <person name="Grigoriev I.V."/>
            <person name="Corradi N."/>
            <person name="Roux C."/>
            <person name="Martin F."/>
        </authorList>
    </citation>
    <scope>NUCLEOTIDE SEQUENCE [LARGE SCALE GENOMIC DNA]</scope>
    <source>
        <strain evidence="2 3">DAOM 197198</strain>
    </source>
</reference>
<organism evidence="2 3">
    <name type="scientific">Rhizophagus irregularis (strain DAOM 181602 / DAOM 197198 / MUCL 43194)</name>
    <name type="common">Arbuscular mycorrhizal fungus</name>
    <name type="synonym">Glomus intraradices</name>
    <dbReference type="NCBI Taxonomy" id="747089"/>
    <lineage>
        <taxon>Eukaryota</taxon>
        <taxon>Fungi</taxon>
        <taxon>Fungi incertae sedis</taxon>
        <taxon>Mucoromycota</taxon>
        <taxon>Glomeromycotina</taxon>
        <taxon>Glomeromycetes</taxon>
        <taxon>Glomerales</taxon>
        <taxon>Glomeraceae</taxon>
        <taxon>Rhizophagus</taxon>
    </lineage>
</organism>
<evidence type="ECO:0000256" key="1">
    <source>
        <dbReference type="SAM" id="MobiDB-lite"/>
    </source>
</evidence>
<name>A0A2P4Q7X2_RHIID</name>
<keyword evidence="3" id="KW-1185">Reference proteome</keyword>
<feature type="region of interest" description="Disordered" evidence="1">
    <location>
        <begin position="181"/>
        <end position="257"/>
    </location>
</feature>
<evidence type="ECO:0000313" key="2">
    <source>
        <dbReference type="EMBL" id="POG73729.1"/>
    </source>
</evidence>
<accession>A0A2P4Q7X2</accession>
<dbReference type="Proteomes" id="UP000018888">
    <property type="component" value="Unassembled WGS sequence"/>
</dbReference>